<evidence type="ECO:0000256" key="6">
    <source>
        <dbReference type="PROSITE-ProRule" id="PRU01373"/>
    </source>
</evidence>
<evidence type="ECO:0000256" key="4">
    <source>
        <dbReference type="ARBA" id="ARBA00022984"/>
    </source>
</evidence>
<dbReference type="GO" id="GO:0016740">
    <property type="term" value="F:transferase activity"/>
    <property type="evidence" value="ECO:0007669"/>
    <property type="project" value="UniProtKB-KW"/>
</dbReference>
<feature type="region of interest" description="Disordered" evidence="7">
    <location>
        <begin position="1"/>
        <end position="30"/>
    </location>
</feature>
<feature type="domain" description="L,D-TPase catalytic" evidence="9">
    <location>
        <begin position="453"/>
        <end position="574"/>
    </location>
</feature>
<evidence type="ECO:0000259" key="9">
    <source>
        <dbReference type="PROSITE" id="PS52029"/>
    </source>
</evidence>
<evidence type="ECO:0000256" key="1">
    <source>
        <dbReference type="ARBA" id="ARBA00004752"/>
    </source>
</evidence>
<dbReference type="InterPro" id="IPR038063">
    <property type="entry name" value="Transpep_catalytic_dom"/>
</dbReference>
<keyword evidence="8" id="KW-0812">Transmembrane</keyword>
<protein>
    <submittedName>
        <fullName evidence="10">L,D-transpeptidase catalytic domain-containing protein</fullName>
    </submittedName>
</protein>
<dbReference type="Proteomes" id="UP000216004">
    <property type="component" value="Unassembled WGS sequence"/>
</dbReference>
<feature type="compositionally biased region" description="Polar residues" evidence="7">
    <location>
        <begin position="20"/>
        <end position="30"/>
    </location>
</feature>
<keyword evidence="4 6" id="KW-0573">Peptidoglycan synthesis</keyword>
<evidence type="ECO:0000256" key="2">
    <source>
        <dbReference type="ARBA" id="ARBA00022679"/>
    </source>
</evidence>
<dbReference type="GO" id="GO:0018104">
    <property type="term" value="P:peptidoglycan-protein cross-linking"/>
    <property type="evidence" value="ECO:0007669"/>
    <property type="project" value="TreeGrafter"/>
</dbReference>
<dbReference type="CDD" id="cd16913">
    <property type="entry name" value="YkuD_like"/>
    <property type="match status" value="1"/>
</dbReference>
<dbReference type="Pfam" id="PF03734">
    <property type="entry name" value="YkuD"/>
    <property type="match status" value="1"/>
</dbReference>
<gene>
    <name evidence="10" type="ORF">BOCO_0231</name>
</gene>
<comment type="pathway">
    <text evidence="1 6">Cell wall biogenesis; peptidoglycan biosynthesis.</text>
</comment>
<evidence type="ECO:0000256" key="8">
    <source>
        <dbReference type="SAM" id="Phobius"/>
    </source>
</evidence>
<evidence type="ECO:0000256" key="7">
    <source>
        <dbReference type="SAM" id="MobiDB-lite"/>
    </source>
</evidence>
<feature type="active site" description="Proton donor/acceptor" evidence="6">
    <location>
        <position position="528"/>
    </location>
</feature>
<dbReference type="OrthoDB" id="3176960at2"/>
<reference evidence="10 11" key="1">
    <citation type="journal article" date="2017" name="BMC Genomics">
        <title>Comparative genomic and phylogenomic analyses of the Bifidobacteriaceae family.</title>
        <authorList>
            <person name="Lugli G.A."/>
            <person name="Milani C."/>
            <person name="Turroni F."/>
            <person name="Duranti S."/>
            <person name="Mancabelli L."/>
            <person name="Mangifesta M."/>
            <person name="Ferrario C."/>
            <person name="Modesto M."/>
            <person name="Mattarelli P."/>
            <person name="Jiri K."/>
            <person name="van Sinderen D."/>
            <person name="Ventura M."/>
        </authorList>
    </citation>
    <scope>NUCLEOTIDE SEQUENCE [LARGE SCALE GENOMIC DNA]</scope>
    <source>
        <strain evidence="10 11">DSM 22924</strain>
    </source>
</reference>
<keyword evidence="11" id="KW-1185">Reference proteome</keyword>
<dbReference type="SUPFAM" id="SSF141523">
    <property type="entry name" value="L,D-transpeptidase catalytic domain-like"/>
    <property type="match status" value="1"/>
</dbReference>
<evidence type="ECO:0000313" key="11">
    <source>
        <dbReference type="Proteomes" id="UP000216004"/>
    </source>
</evidence>
<dbReference type="UniPathway" id="UPA00219"/>
<evidence type="ECO:0000256" key="3">
    <source>
        <dbReference type="ARBA" id="ARBA00022960"/>
    </source>
</evidence>
<dbReference type="InterPro" id="IPR050979">
    <property type="entry name" value="LD-transpeptidase"/>
</dbReference>
<dbReference type="GO" id="GO:0008360">
    <property type="term" value="P:regulation of cell shape"/>
    <property type="evidence" value="ECO:0007669"/>
    <property type="project" value="UniProtKB-UniRule"/>
</dbReference>
<dbReference type="InterPro" id="IPR005490">
    <property type="entry name" value="LD_TPept_cat_dom"/>
</dbReference>
<dbReference type="PANTHER" id="PTHR30582:SF2">
    <property type="entry name" value="L,D-TRANSPEPTIDASE YCIB-RELATED"/>
    <property type="match status" value="1"/>
</dbReference>
<dbReference type="GO" id="GO:0071555">
    <property type="term" value="P:cell wall organization"/>
    <property type="evidence" value="ECO:0007669"/>
    <property type="project" value="UniProtKB-UniRule"/>
</dbReference>
<dbReference type="PROSITE" id="PS52029">
    <property type="entry name" value="LD_TPASE"/>
    <property type="match status" value="1"/>
</dbReference>
<name>A0A261EUT8_9BIFI</name>
<dbReference type="AlphaFoldDB" id="A0A261EUT8"/>
<dbReference type="Gene3D" id="2.40.440.10">
    <property type="entry name" value="L,D-transpeptidase catalytic domain-like"/>
    <property type="match status" value="1"/>
</dbReference>
<feature type="transmembrane region" description="Helical" evidence="8">
    <location>
        <begin position="106"/>
        <end position="129"/>
    </location>
</feature>
<sequence length="583" mass="62594">MTDEVIGGAGIPPYGASGEYGQNGNSQSAHAANNTMHVGNIQPMPEYSVGQMHTEMPTAIPPTASISQDSSYAPYMNIQPEQTDNGAVDFQPSRGHAVAKHKRSHLSLIIISGLLALIITVLVLGFFGARSYYAHKAAPGVSFAGENVSGLSEHDLKQLVSSKSASSGLTISDGNGGRSTAKLKELGVQVDAGATVQNILSAKNHNQFAKLNPFEHESVPMVVSVNKGAMNNYLTETFVHQDKRSLPSSIVYDKDSHRFLAHEGKDGSAPRMDSVTSAVEKISQSPGQTIPVKISYHDTSMPITKDTAIQAADDANKRLTTPMVIENGKGGTLTIPVEQVAQWIKPVSDPQKGTITLSYDTEAVTSYAAKELSANLNQDMVVEKNIKNPQGEVLTVTNKGVDGVKIKDTGTTATQILDQLKSGQITPIKAVADVEPHKVESRTVNYDVPNGDMWVEVNLTTQTATAYAGTTQVKSFPICSGLPRNGDESDLGTFFINVRYAVQTMRGPGYVSPNVPWVSYYNGSEGFHTALWNYDAIAHGDAANRGSHGCINMYEQDAKWIYDNCPIGTMVKVIGDQPTQPVR</sequence>
<evidence type="ECO:0000256" key="5">
    <source>
        <dbReference type="ARBA" id="ARBA00023316"/>
    </source>
</evidence>
<feature type="active site" description="Nucleophile" evidence="6">
    <location>
        <position position="550"/>
    </location>
</feature>
<keyword evidence="5 6" id="KW-0961">Cell wall biogenesis/degradation</keyword>
<dbReference type="RefSeq" id="WP_094722286.1">
    <property type="nucleotide sequence ID" value="NZ_MWWS01000003.1"/>
</dbReference>
<keyword evidence="8" id="KW-1133">Transmembrane helix</keyword>
<keyword evidence="3 6" id="KW-0133">Cell shape</keyword>
<evidence type="ECO:0000313" key="10">
    <source>
        <dbReference type="EMBL" id="OZG50631.1"/>
    </source>
</evidence>
<organism evidence="10 11">
    <name type="scientific">Bombiscardovia coagulans</name>
    <dbReference type="NCBI Taxonomy" id="686666"/>
    <lineage>
        <taxon>Bacteria</taxon>
        <taxon>Bacillati</taxon>
        <taxon>Actinomycetota</taxon>
        <taxon>Actinomycetes</taxon>
        <taxon>Bifidobacteriales</taxon>
        <taxon>Bifidobacteriaceae</taxon>
        <taxon>Bombiscardovia</taxon>
    </lineage>
</organism>
<dbReference type="GO" id="GO:0071972">
    <property type="term" value="F:peptidoglycan L,D-transpeptidase activity"/>
    <property type="evidence" value="ECO:0007669"/>
    <property type="project" value="TreeGrafter"/>
</dbReference>
<comment type="caution">
    <text evidence="10">The sequence shown here is derived from an EMBL/GenBank/DDBJ whole genome shotgun (WGS) entry which is preliminary data.</text>
</comment>
<dbReference type="EMBL" id="MWWS01000003">
    <property type="protein sequence ID" value="OZG50631.1"/>
    <property type="molecule type" value="Genomic_DNA"/>
</dbReference>
<keyword evidence="8" id="KW-0472">Membrane</keyword>
<proteinExistence type="predicted"/>
<keyword evidence="2" id="KW-0808">Transferase</keyword>
<dbReference type="GO" id="GO:0005576">
    <property type="term" value="C:extracellular region"/>
    <property type="evidence" value="ECO:0007669"/>
    <property type="project" value="TreeGrafter"/>
</dbReference>
<accession>A0A261EUT8</accession>
<dbReference type="PANTHER" id="PTHR30582">
    <property type="entry name" value="L,D-TRANSPEPTIDASE"/>
    <property type="match status" value="1"/>
</dbReference>